<keyword evidence="10" id="KW-0175">Coiled coil</keyword>
<dbReference type="InterPro" id="IPR036871">
    <property type="entry name" value="PX_dom_sf"/>
</dbReference>
<dbReference type="GO" id="GO:0035091">
    <property type="term" value="F:phosphatidylinositol binding"/>
    <property type="evidence" value="ECO:0007669"/>
    <property type="project" value="InterPro"/>
</dbReference>
<proteinExistence type="inferred from homology"/>
<dbReference type="Proteomes" id="UP000383932">
    <property type="component" value="Unassembled WGS sequence"/>
</dbReference>
<dbReference type="Pfam" id="PF00787">
    <property type="entry name" value="PX"/>
    <property type="match status" value="1"/>
</dbReference>
<evidence type="ECO:0000256" key="5">
    <source>
        <dbReference type="ARBA" id="ARBA00022490"/>
    </source>
</evidence>
<dbReference type="GO" id="GO:0034727">
    <property type="term" value="P:piecemeal microautophagy of the nucleus"/>
    <property type="evidence" value="ECO:0007669"/>
    <property type="project" value="TreeGrafter"/>
</dbReference>
<keyword evidence="6" id="KW-0446">Lipid-binding</keyword>
<protein>
    <recommendedName>
        <fullName evidence="8">Sorting nexin-4</fullName>
    </recommendedName>
    <alternativeName>
        <fullName evidence="9">Autophagy-related protein 24</fullName>
    </alternativeName>
</protein>
<name>A0A5N5QHY1_9AGAM</name>
<dbReference type="SUPFAM" id="SSF64268">
    <property type="entry name" value="PX domain"/>
    <property type="match status" value="1"/>
</dbReference>
<dbReference type="Gene3D" id="1.20.1270.60">
    <property type="entry name" value="Arfaptin homology (AH) domain/BAR domain"/>
    <property type="match status" value="1"/>
</dbReference>
<keyword evidence="4" id="KW-0813">Transport</keyword>
<feature type="domain" description="PX" evidence="11">
    <location>
        <begin position="67"/>
        <end position="208"/>
    </location>
</feature>
<keyword evidence="7" id="KW-0472">Membrane</keyword>
<evidence type="ECO:0000256" key="10">
    <source>
        <dbReference type="SAM" id="Coils"/>
    </source>
</evidence>
<evidence type="ECO:0000256" key="6">
    <source>
        <dbReference type="ARBA" id="ARBA00023121"/>
    </source>
</evidence>
<evidence type="ECO:0000256" key="9">
    <source>
        <dbReference type="ARBA" id="ARBA00041273"/>
    </source>
</evidence>
<dbReference type="OrthoDB" id="205639at2759"/>
<dbReference type="GO" id="GO:0005769">
    <property type="term" value="C:early endosome"/>
    <property type="evidence" value="ECO:0007669"/>
    <property type="project" value="TreeGrafter"/>
</dbReference>
<keyword evidence="13" id="KW-1185">Reference proteome</keyword>
<reference evidence="12 13" key="1">
    <citation type="journal article" date="2019" name="Fungal Biol. Biotechnol.">
        <title>Draft genome sequence of fastidious pathogen Ceratobasidium theobromae, which causes vascular-streak dieback in Theobroma cacao.</title>
        <authorList>
            <person name="Ali S.S."/>
            <person name="Asman A."/>
            <person name="Shao J."/>
            <person name="Firmansyah A.P."/>
            <person name="Susilo A.W."/>
            <person name="Rosmana A."/>
            <person name="McMahon P."/>
            <person name="Junaid M."/>
            <person name="Guest D."/>
            <person name="Kheng T.Y."/>
            <person name="Meinhardt L.W."/>
            <person name="Bailey B.A."/>
        </authorList>
    </citation>
    <scope>NUCLEOTIDE SEQUENCE [LARGE SCALE GENOMIC DNA]</scope>
    <source>
        <strain evidence="12 13">CT2</strain>
    </source>
</reference>
<dbReference type="GO" id="GO:0061709">
    <property type="term" value="P:reticulophagy"/>
    <property type="evidence" value="ECO:0007669"/>
    <property type="project" value="TreeGrafter"/>
</dbReference>
<dbReference type="PANTHER" id="PTHR45949">
    <property type="entry name" value="SORTING NEXIN-4"/>
    <property type="match status" value="1"/>
</dbReference>
<keyword evidence="5" id="KW-0963">Cytoplasm</keyword>
<dbReference type="AlphaFoldDB" id="A0A5N5QHY1"/>
<evidence type="ECO:0000256" key="4">
    <source>
        <dbReference type="ARBA" id="ARBA00022448"/>
    </source>
</evidence>
<dbReference type="EMBL" id="SSOP01000110">
    <property type="protein sequence ID" value="KAB5591352.1"/>
    <property type="molecule type" value="Genomic_DNA"/>
</dbReference>
<evidence type="ECO:0000256" key="2">
    <source>
        <dbReference type="ARBA" id="ARBA00004496"/>
    </source>
</evidence>
<feature type="coiled-coil region" evidence="10">
    <location>
        <begin position="472"/>
        <end position="499"/>
    </location>
</feature>
<dbReference type="PANTHER" id="PTHR45949:SF2">
    <property type="entry name" value="SORTING NEXIN-4"/>
    <property type="match status" value="1"/>
</dbReference>
<comment type="subcellular location">
    <subcellularLocation>
        <location evidence="2">Cytoplasm</location>
    </subcellularLocation>
    <subcellularLocation>
        <location evidence="1">Endomembrane system</location>
        <topology evidence="1">Peripheral membrane protein</topology>
    </subcellularLocation>
</comment>
<evidence type="ECO:0000259" key="11">
    <source>
        <dbReference type="PROSITE" id="PS50195"/>
    </source>
</evidence>
<evidence type="ECO:0000256" key="3">
    <source>
        <dbReference type="ARBA" id="ARBA00010883"/>
    </source>
</evidence>
<dbReference type="GO" id="GO:0015031">
    <property type="term" value="P:protein transport"/>
    <property type="evidence" value="ECO:0007669"/>
    <property type="project" value="TreeGrafter"/>
</dbReference>
<dbReference type="PROSITE" id="PS50195">
    <property type="entry name" value="PX"/>
    <property type="match status" value="1"/>
</dbReference>
<accession>A0A5N5QHY1</accession>
<evidence type="ECO:0000256" key="8">
    <source>
        <dbReference type="ARBA" id="ARBA00040748"/>
    </source>
</evidence>
<organism evidence="12 13">
    <name type="scientific">Ceratobasidium theobromae</name>
    <dbReference type="NCBI Taxonomy" id="1582974"/>
    <lineage>
        <taxon>Eukaryota</taxon>
        <taxon>Fungi</taxon>
        <taxon>Dikarya</taxon>
        <taxon>Basidiomycota</taxon>
        <taxon>Agaricomycotina</taxon>
        <taxon>Agaricomycetes</taxon>
        <taxon>Cantharellales</taxon>
        <taxon>Ceratobasidiaceae</taxon>
        <taxon>Ceratobasidium</taxon>
    </lineage>
</organism>
<dbReference type="InterPro" id="IPR001683">
    <property type="entry name" value="PX_dom"/>
</dbReference>
<comment type="similarity">
    <text evidence="3">Belongs to the sorting nexin family.</text>
</comment>
<sequence>MDEDIFDSVTWETNAAEPVRDPYDPDFQVEAASPVAATPVTSNGPGYRQSVDSTAEIDASTPKWTGYLLVEVKDPIKELEGTKDVYISYLVEARTNLGSFNLTRCSVRRRFQDFVFLREHLSRDFPACVVPPLPDKHRMGQLASSDTRRVPSLSKNDDTSSTAFLSDWPVTQHFSAARWFASSLNPLNGYVANGESFVDFISLFRAALSQIGRRDLYIFQRQNMQMHTHLAHPPHPDDQNRSPTSPARLLDAVSDTLLNAFARVRKPDDRFVDMRDSGDRFIEALTIQERLWARSRSRTVGKVYTPLPHAQRIFGRFIDDLICFTYRLNWADCSILADMAADYHDLAVAVQGLGFLESGITEPLNHFSNTLLEFSATLKHNAHHTADPFLSHLHSLHQYAQIQRAVLRLRDQKQLDFEELSDYLSGVTSERDRLAALISGRAGSRVGFGQFLREKVDALRGADDDRSRVERMEKLDKKIRELQEAVTNANEVSNAFSDETLKEHAIFQHARRAEMKEMLGNLADGQIELYKSAMEEWDRIIPILQRIRVDV</sequence>
<dbReference type="SMART" id="SM00312">
    <property type="entry name" value="PX"/>
    <property type="match status" value="1"/>
</dbReference>
<gene>
    <name evidence="12" type="ORF">CTheo_5225</name>
</gene>
<evidence type="ECO:0000256" key="1">
    <source>
        <dbReference type="ARBA" id="ARBA00004184"/>
    </source>
</evidence>
<evidence type="ECO:0000313" key="12">
    <source>
        <dbReference type="EMBL" id="KAB5591352.1"/>
    </source>
</evidence>
<dbReference type="GO" id="GO:0000422">
    <property type="term" value="P:autophagy of mitochondrion"/>
    <property type="evidence" value="ECO:0007669"/>
    <property type="project" value="TreeGrafter"/>
</dbReference>
<evidence type="ECO:0000313" key="13">
    <source>
        <dbReference type="Proteomes" id="UP000383932"/>
    </source>
</evidence>
<comment type="caution">
    <text evidence="12">The sequence shown here is derived from an EMBL/GenBank/DDBJ whole genome shotgun (WGS) entry which is preliminary data.</text>
</comment>
<dbReference type="GO" id="GO:0000407">
    <property type="term" value="C:phagophore assembly site"/>
    <property type="evidence" value="ECO:0007669"/>
    <property type="project" value="TreeGrafter"/>
</dbReference>
<dbReference type="Gene3D" id="3.30.1520.10">
    <property type="entry name" value="Phox-like domain"/>
    <property type="match status" value="1"/>
</dbReference>
<dbReference type="GO" id="GO:0032456">
    <property type="term" value="P:endocytic recycling"/>
    <property type="evidence" value="ECO:0007669"/>
    <property type="project" value="TreeGrafter"/>
</dbReference>
<dbReference type="InterPro" id="IPR027267">
    <property type="entry name" value="AH/BAR_dom_sf"/>
</dbReference>
<evidence type="ECO:0000256" key="7">
    <source>
        <dbReference type="ARBA" id="ARBA00023136"/>
    </source>
</evidence>